<keyword evidence="3" id="KW-1185">Reference proteome</keyword>
<evidence type="ECO:0000256" key="1">
    <source>
        <dbReference type="SAM" id="MobiDB-lite"/>
    </source>
</evidence>
<evidence type="ECO:0000313" key="2">
    <source>
        <dbReference type="EMBL" id="KAL3786116.1"/>
    </source>
</evidence>
<proteinExistence type="predicted"/>
<reference evidence="2 3" key="1">
    <citation type="submission" date="2024-10" db="EMBL/GenBank/DDBJ databases">
        <title>Updated reference genomes for cyclostephanoid diatoms.</title>
        <authorList>
            <person name="Roberts W.R."/>
            <person name="Alverson A.J."/>
        </authorList>
    </citation>
    <scope>NUCLEOTIDE SEQUENCE [LARGE SCALE GENOMIC DNA]</scope>
    <source>
        <strain evidence="2 3">AJA276-08</strain>
    </source>
</reference>
<comment type="caution">
    <text evidence="2">The sequence shown here is derived from an EMBL/GenBank/DDBJ whole genome shotgun (WGS) entry which is preliminary data.</text>
</comment>
<gene>
    <name evidence="2" type="ORF">ACHAW5_009942</name>
</gene>
<dbReference type="AlphaFoldDB" id="A0ABD3PEA4"/>
<name>A0ABD3PEA4_9STRA</name>
<sequence length="142" mass="16103">MMSFDGGIRFRGTLVSGRLLDSRGFHEVGKLSADMHSHESDYNGALDRYSERSTSRDVTKYPGARDRALRIVSYIGRMDREEDKRRSSSGRARVEKKRNGDAAAAMMTARETAILTHGLLSRDIYRLKGAMDDLLPIQYYTH</sequence>
<feature type="region of interest" description="Disordered" evidence="1">
    <location>
        <begin position="79"/>
        <end position="102"/>
    </location>
</feature>
<accession>A0ABD3PEA4</accession>
<evidence type="ECO:0000313" key="3">
    <source>
        <dbReference type="Proteomes" id="UP001530315"/>
    </source>
</evidence>
<organism evidence="2 3">
    <name type="scientific">Stephanodiscus triporus</name>
    <dbReference type="NCBI Taxonomy" id="2934178"/>
    <lineage>
        <taxon>Eukaryota</taxon>
        <taxon>Sar</taxon>
        <taxon>Stramenopiles</taxon>
        <taxon>Ochrophyta</taxon>
        <taxon>Bacillariophyta</taxon>
        <taxon>Coscinodiscophyceae</taxon>
        <taxon>Thalassiosirophycidae</taxon>
        <taxon>Stephanodiscales</taxon>
        <taxon>Stephanodiscaceae</taxon>
        <taxon>Stephanodiscus</taxon>
    </lineage>
</organism>
<dbReference type="Proteomes" id="UP001530315">
    <property type="component" value="Unassembled WGS sequence"/>
</dbReference>
<dbReference type="EMBL" id="JALLAZ020000852">
    <property type="protein sequence ID" value="KAL3786116.1"/>
    <property type="molecule type" value="Genomic_DNA"/>
</dbReference>
<protein>
    <submittedName>
        <fullName evidence="2">Uncharacterized protein</fullName>
    </submittedName>
</protein>